<feature type="transmembrane region" description="Helical" evidence="1">
    <location>
        <begin position="79"/>
        <end position="95"/>
    </location>
</feature>
<name>A0A5D2NSP4_GOSTO</name>
<keyword evidence="1" id="KW-0472">Membrane</keyword>
<keyword evidence="1" id="KW-1133">Transmembrane helix</keyword>
<keyword evidence="3" id="KW-1185">Reference proteome</keyword>
<evidence type="ECO:0000256" key="1">
    <source>
        <dbReference type="SAM" id="Phobius"/>
    </source>
</evidence>
<protein>
    <recommendedName>
        <fullName evidence="4">Transmembrane protein</fullName>
    </recommendedName>
</protein>
<dbReference type="AlphaFoldDB" id="A0A5D2NSP4"/>
<keyword evidence="1" id="KW-0812">Transmembrane</keyword>
<reference evidence="2 3" key="1">
    <citation type="submission" date="2019-07" db="EMBL/GenBank/DDBJ databases">
        <title>WGS assembly of Gossypium tomentosum.</title>
        <authorList>
            <person name="Chen Z.J."/>
            <person name="Sreedasyam A."/>
            <person name="Ando A."/>
            <person name="Song Q."/>
            <person name="De L."/>
            <person name="Hulse-Kemp A."/>
            <person name="Ding M."/>
            <person name="Ye W."/>
            <person name="Kirkbride R."/>
            <person name="Jenkins J."/>
            <person name="Plott C."/>
            <person name="Lovell J."/>
            <person name="Lin Y.-M."/>
            <person name="Vaughn R."/>
            <person name="Liu B."/>
            <person name="Li W."/>
            <person name="Simpson S."/>
            <person name="Scheffler B."/>
            <person name="Saski C."/>
            <person name="Grover C."/>
            <person name="Hu G."/>
            <person name="Conover J."/>
            <person name="Carlson J."/>
            <person name="Shu S."/>
            <person name="Boston L."/>
            <person name="Williams M."/>
            <person name="Peterson D."/>
            <person name="Mcgee K."/>
            <person name="Jones D."/>
            <person name="Wendel J."/>
            <person name="Stelly D."/>
            <person name="Grimwood J."/>
            <person name="Schmutz J."/>
        </authorList>
    </citation>
    <scope>NUCLEOTIDE SEQUENCE [LARGE SCALE GENOMIC DNA]</scope>
    <source>
        <strain evidence="2">7179.01</strain>
    </source>
</reference>
<organism evidence="2 3">
    <name type="scientific">Gossypium tomentosum</name>
    <name type="common">Hawaiian cotton</name>
    <name type="synonym">Gossypium sandvicense</name>
    <dbReference type="NCBI Taxonomy" id="34277"/>
    <lineage>
        <taxon>Eukaryota</taxon>
        <taxon>Viridiplantae</taxon>
        <taxon>Streptophyta</taxon>
        <taxon>Embryophyta</taxon>
        <taxon>Tracheophyta</taxon>
        <taxon>Spermatophyta</taxon>
        <taxon>Magnoliopsida</taxon>
        <taxon>eudicotyledons</taxon>
        <taxon>Gunneridae</taxon>
        <taxon>Pentapetalae</taxon>
        <taxon>rosids</taxon>
        <taxon>malvids</taxon>
        <taxon>Malvales</taxon>
        <taxon>Malvaceae</taxon>
        <taxon>Malvoideae</taxon>
        <taxon>Gossypium</taxon>
    </lineage>
</organism>
<evidence type="ECO:0008006" key="4">
    <source>
        <dbReference type="Google" id="ProtNLM"/>
    </source>
</evidence>
<evidence type="ECO:0000313" key="2">
    <source>
        <dbReference type="EMBL" id="TYI07002.1"/>
    </source>
</evidence>
<gene>
    <name evidence="2" type="ORF">ES332_A10G196800v1</name>
</gene>
<dbReference type="Proteomes" id="UP000322667">
    <property type="component" value="Chromosome A10"/>
</dbReference>
<dbReference type="EMBL" id="CM017619">
    <property type="protein sequence ID" value="TYI07002.1"/>
    <property type="molecule type" value="Genomic_DNA"/>
</dbReference>
<sequence>MREDGLLAPFQGAFEAPTFKPPRTSKPPVPRPLLALFWHRKKGFRRQKGVRGMEGRWWHAGKVLREVANGWPSMRRLKARWLVFFFFLCLLKMLISSGLGLVWACWVLIVWVIWIWFRELGPDICKNRL</sequence>
<proteinExistence type="predicted"/>
<evidence type="ECO:0000313" key="3">
    <source>
        <dbReference type="Proteomes" id="UP000322667"/>
    </source>
</evidence>
<accession>A0A5D2NSP4</accession>